<keyword evidence="1 7" id="KW-0732">Signal</keyword>
<dbReference type="Proteomes" id="UP000504606">
    <property type="component" value="Unplaced"/>
</dbReference>
<dbReference type="AlphaFoldDB" id="A0A6J1RWV9"/>
<feature type="region of interest" description="Disordered" evidence="6">
    <location>
        <begin position="374"/>
        <end position="396"/>
    </location>
</feature>
<evidence type="ECO:0000256" key="2">
    <source>
        <dbReference type="ARBA" id="ARBA00023157"/>
    </source>
</evidence>
<dbReference type="PROSITE" id="PS50240">
    <property type="entry name" value="TRYPSIN_DOM"/>
    <property type="match status" value="1"/>
</dbReference>
<dbReference type="OrthoDB" id="6339452at2759"/>
<dbReference type="PROSITE" id="PS00135">
    <property type="entry name" value="TRYPSIN_SER"/>
    <property type="match status" value="1"/>
</dbReference>
<reference evidence="10" key="1">
    <citation type="submission" date="2025-08" db="UniProtKB">
        <authorList>
            <consortium name="RefSeq"/>
        </authorList>
    </citation>
    <scope>IDENTIFICATION</scope>
    <source>
        <tissue evidence="10">Whole organism</tissue>
    </source>
</reference>
<evidence type="ECO:0000256" key="7">
    <source>
        <dbReference type="SAM" id="SignalP"/>
    </source>
</evidence>
<evidence type="ECO:0000313" key="10">
    <source>
        <dbReference type="RefSeq" id="XP_026272818.2"/>
    </source>
</evidence>
<dbReference type="KEGG" id="foc:113202679"/>
<dbReference type="InterPro" id="IPR018114">
    <property type="entry name" value="TRYPSIN_HIS"/>
</dbReference>
<keyword evidence="5" id="KW-0645">Protease</keyword>
<dbReference type="InterPro" id="IPR051333">
    <property type="entry name" value="CLIP_Serine_Protease"/>
</dbReference>
<dbReference type="GeneID" id="113202679"/>
<accession>A0A6J1RWV9</accession>
<feature type="domain" description="Peptidase S1" evidence="8">
    <location>
        <begin position="179"/>
        <end position="443"/>
    </location>
</feature>
<dbReference type="FunFam" id="2.40.10.10:FF:000028">
    <property type="entry name" value="Serine protease easter"/>
    <property type="match status" value="1"/>
</dbReference>
<evidence type="ECO:0000313" key="9">
    <source>
        <dbReference type="Proteomes" id="UP000504606"/>
    </source>
</evidence>
<name>A0A6J1RWV9_FRAOC</name>
<evidence type="ECO:0000256" key="1">
    <source>
        <dbReference type="ARBA" id="ARBA00022729"/>
    </source>
</evidence>
<feature type="chain" id="PRO_5038666640" evidence="7">
    <location>
        <begin position="24"/>
        <end position="449"/>
    </location>
</feature>
<dbReference type="InterPro" id="IPR043504">
    <property type="entry name" value="Peptidase_S1_PA_chymotrypsin"/>
</dbReference>
<dbReference type="PRINTS" id="PR00722">
    <property type="entry name" value="CHYMOTRYPSIN"/>
</dbReference>
<evidence type="ECO:0000256" key="4">
    <source>
        <dbReference type="ARBA" id="ARBA00024195"/>
    </source>
</evidence>
<dbReference type="InterPro" id="IPR001254">
    <property type="entry name" value="Trypsin_dom"/>
</dbReference>
<proteinExistence type="inferred from homology"/>
<dbReference type="PROSITE" id="PS00134">
    <property type="entry name" value="TRYPSIN_HIS"/>
    <property type="match status" value="1"/>
</dbReference>
<dbReference type="RefSeq" id="XP_026272818.2">
    <property type="nucleotide sequence ID" value="XM_026417033.2"/>
</dbReference>
<keyword evidence="5" id="KW-0720">Serine protease</keyword>
<organism evidence="9 10">
    <name type="scientific">Frankliniella occidentalis</name>
    <name type="common">Western flower thrips</name>
    <name type="synonym">Euthrips occidentalis</name>
    <dbReference type="NCBI Taxonomy" id="133901"/>
    <lineage>
        <taxon>Eukaryota</taxon>
        <taxon>Metazoa</taxon>
        <taxon>Ecdysozoa</taxon>
        <taxon>Arthropoda</taxon>
        <taxon>Hexapoda</taxon>
        <taxon>Insecta</taxon>
        <taxon>Pterygota</taxon>
        <taxon>Neoptera</taxon>
        <taxon>Paraneoptera</taxon>
        <taxon>Thysanoptera</taxon>
        <taxon>Terebrantia</taxon>
        <taxon>Thripoidea</taxon>
        <taxon>Thripidae</taxon>
        <taxon>Frankliniella</taxon>
    </lineage>
</organism>
<dbReference type="Pfam" id="PF00089">
    <property type="entry name" value="Trypsin"/>
    <property type="match status" value="1"/>
</dbReference>
<dbReference type="GO" id="GO:0006508">
    <property type="term" value="P:proteolysis"/>
    <property type="evidence" value="ECO:0007669"/>
    <property type="project" value="UniProtKB-KW"/>
</dbReference>
<dbReference type="SUPFAM" id="SSF50494">
    <property type="entry name" value="Trypsin-like serine proteases"/>
    <property type="match status" value="1"/>
</dbReference>
<dbReference type="CDD" id="cd00190">
    <property type="entry name" value="Tryp_SPc"/>
    <property type="match status" value="1"/>
</dbReference>
<evidence type="ECO:0000256" key="3">
    <source>
        <dbReference type="ARBA" id="ARBA00023180"/>
    </source>
</evidence>
<gene>
    <name evidence="10" type="primary">LOC113202679</name>
</gene>
<comment type="similarity">
    <text evidence="4">Belongs to the peptidase S1 family. CLIP subfamily.</text>
</comment>
<keyword evidence="9" id="KW-1185">Reference proteome</keyword>
<keyword evidence="5" id="KW-0378">Hydrolase</keyword>
<dbReference type="PANTHER" id="PTHR24260:SF136">
    <property type="entry name" value="GH08193P-RELATED"/>
    <property type="match status" value="1"/>
</dbReference>
<evidence type="ECO:0000256" key="5">
    <source>
        <dbReference type="RuleBase" id="RU363034"/>
    </source>
</evidence>
<dbReference type="InterPro" id="IPR009003">
    <property type="entry name" value="Peptidase_S1_PA"/>
</dbReference>
<dbReference type="InterPro" id="IPR001314">
    <property type="entry name" value="Peptidase_S1A"/>
</dbReference>
<feature type="signal peptide" evidence="7">
    <location>
        <begin position="1"/>
        <end position="23"/>
    </location>
</feature>
<keyword evidence="2" id="KW-1015">Disulfide bond</keyword>
<evidence type="ECO:0000256" key="6">
    <source>
        <dbReference type="SAM" id="MobiDB-lite"/>
    </source>
</evidence>
<evidence type="ECO:0000259" key="8">
    <source>
        <dbReference type="PROSITE" id="PS50240"/>
    </source>
</evidence>
<feature type="region of interest" description="Disordered" evidence="6">
    <location>
        <begin position="96"/>
        <end position="139"/>
    </location>
</feature>
<dbReference type="PANTHER" id="PTHR24260">
    <property type="match status" value="1"/>
</dbReference>
<dbReference type="Gene3D" id="2.40.10.10">
    <property type="entry name" value="Trypsin-like serine proteases"/>
    <property type="match status" value="1"/>
</dbReference>
<dbReference type="GO" id="GO:0004252">
    <property type="term" value="F:serine-type endopeptidase activity"/>
    <property type="evidence" value="ECO:0007669"/>
    <property type="project" value="InterPro"/>
</dbReference>
<sequence>MYLPLPVLPLLLLALPGLEPATAMVVSRRAGQRTDTNSPCFHLARNATGVCRSLTACPSALWELKRKLYPQLCGFVGASTIPEVCCPYTSPMDNHVMTSSASSEPDDAPCGPGAVQRRRQQQQQQQQHHLQPDPRRPGATARQKCREYVEYVCSEAPSPALMLGSNDVVDRCHYRVELISGGTRVDPMEFPHMVLLGYGERAQPDDFSCGGSLVSPEYVLTAAHCQASSQFKLPVRWALMGVLNRTAAPSPNARPQLIEVAEIIVHPDYRSHLRYHDIALLRLARPAEITDYVRPACLHTDLDADPLGRSAIATGWGATGDDLFRNWTAAEELSDRLLKVNLPVIPLERCRRAISTAMDGKLTRGIIESQLCAGGEPASSTENNRDTCPGDSGGPLQLPTNNDPYCQYRIVGLVSFGPLCGIGLPGVYTRVAAYVPWIESVVWPEPETD</sequence>
<protein>
    <submittedName>
        <fullName evidence="10">Phenoloxidase-activating factor 3-like isoform X1</fullName>
    </submittedName>
</protein>
<keyword evidence="3" id="KW-0325">Glycoprotein</keyword>
<dbReference type="SMART" id="SM00020">
    <property type="entry name" value="Tryp_SPc"/>
    <property type="match status" value="1"/>
</dbReference>
<dbReference type="InterPro" id="IPR033116">
    <property type="entry name" value="TRYPSIN_SER"/>
</dbReference>